<dbReference type="PANTHER" id="PTHR46177">
    <property type="entry name" value="INTEGRASE CATALYTIC DOMAIN-CONTAINING PROTEIN"/>
    <property type="match status" value="1"/>
</dbReference>
<organism evidence="1 2">
    <name type="scientific">Cylindrobasidium torrendii FP15055 ss-10</name>
    <dbReference type="NCBI Taxonomy" id="1314674"/>
    <lineage>
        <taxon>Eukaryota</taxon>
        <taxon>Fungi</taxon>
        <taxon>Dikarya</taxon>
        <taxon>Basidiomycota</taxon>
        <taxon>Agaricomycotina</taxon>
        <taxon>Agaricomycetes</taxon>
        <taxon>Agaricomycetidae</taxon>
        <taxon>Agaricales</taxon>
        <taxon>Marasmiineae</taxon>
        <taxon>Physalacriaceae</taxon>
        <taxon>Cylindrobasidium</taxon>
    </lineage>
</organism>
<protein>
    <submittedName>
        <fullName evidence="1">Uncharacterized protein</fullName>
    </submittedName>
</protein>
<dbReference type="OrthoDB" id="5946233at2759"/>
<dbReference type="AlphaFoldDB" id="A0A0D7B7Y7"/>
<evidence type="ECO:0000313" key="1">
    <source>
        <dbReference type="EMBL" id="KIY66612.1"/>
    </source>
</evidence>
<gene>
    <name evidence="1" type="ORF">CYLTODRAFT_411728</name>
</gene>
<keyword evidence="2" id="KW-1185">Reference proteome</keyword>
<sequence>MGGNQYKRAPPLDSYLPKLLELWGTNGLTRKDVWMRVRETSVDTGQYAFSFGLFRKITDNLKLPTVRRMGLAVQEIHEDMIELRQHYPKAGYREIISVLRHEKGKYVCRRVIQDWCRQFEPEKVKERVRSQLKRRRFYSAGCNALWCLDQHDKWLIYGLGLHICLDPFTGRIIWLRVWWGNRNPRLIFRYYLDAVKRLGLTQSDLGSEAYFIARGHTFIRHSLDPSLEGTLQHLWRPEKKNLPPEIAWSGLRRRLAPGVEDILSMPGKHPELRIRFDRYDPLQYNVYKWLFIPWVQMELDSYAARVNSTVKRRQKHKVLPQGKSPNDIEEFPQYHNCKNFKVLVDRDAEYLQAAEELYAPTDHATFEMVPPDFHETISKVYQNLGSPEVTRNNIWNIYEDILARLEQIPNAAAESLEGFTEPVPVPVGDEIEALQGELNQLRNPPANPEFEDEGVDVAGEDIISDDEEASGGEADDGW</sequence>
<name>A0A0D7B7Y7_9AGAR</name>
<reference evidence="1 2" key="1">
    <citation type="journal article" date="2015" name="Fungal Genet. Biol.">
        <title>Evolution of novel wood decay mechanisms in Agaricales revealed by the genome sequences of Fistulina hepatica and Cylindrobasidium torrendii.</title>
        <authorList>
            <person name="Floudas D."/>
            <person name="Held B.W."/>
            <person name="Riley R."/>
            <person name="Nagy L.G."/>
            <person name="Koehler G."/>
            <person name="Ransdell A.S."/>
            <person name="Younus H."/>
            <person name="Chow J."/>
            <person name="Chiniquy J."/>
            <person name="Lipzen A."/>
            <person name="Tritt A."/>
            <person name="Sun H."/>
            <person name="Haridas S."/>
            <person name="LaButti K."/>
            <person name="Ohm R.A."/>
            <person name="Kues U."/>
            <person name="Blanchette R.A."/>
            <person name="Grigoriev I.V."/>
            <person name="Minto R.E."/>
            <person name="Hibbett D.S."/>
        </authorList>
    </citation>
    <scope>NUCLEOTIDE SEQUENCE [LARGE SCALE GENOMIC DNA]</scope>
    <source>
        <strain evidence="1 2">FP15055 ss-10</strain>
    </source>
</reference>
<dbReference type="STRING" id="1314674.A0A0D7B7Y7"/>
<accession>A0A0D7B7Y7</accession>
<dbReference type="Proteomes" id="UP000054007">
    <property type="component" value="Unassembled WGS sequence"/>
</dbReference>
<proteinExistence type="predicted"/>
<evidence type="ECO:0000313" key="2">
    <source>
        <dbReference type="Proteomes" id="UP000054007"/>
    </source>
</evidence>
<dbReference type="PANTHER" id="PTHR46177:SF1">
    <property type="entry name" value="INTEGRASE CATALYTIC DOMAIN-CONTAINING PROTEIN"/>
    <property type="match status" value="1"/>
</dbReference>
<dbReference type="EMBL" id="KN880549">
    <property type="protein sequence ID" value="KIY66612.1"/>
    <property type="molecule type" value="Genomic_DNA"/>
</dbReference>